<evidence type="ECO:0000313" key="1">
    <source>
        <dbReference type="EMBL" id="RYB03696.1"/>
    </source>
</evidence>
<accession>A0A4V1RIG1</accession>
<dbReference type="EMBL" id="QYBC01000013">
    <property type="protein sequence ID" value="RYB03696.1"/>
    <property type="molecule type" value="Genomic_DNA"/>
</dbReference>
<name>A0A4V1RIG1_9HYPH</name>
<sequence length="161" mass="17032">MSQATALGVAGGLCGFHAAVGRELLAARFGVMAHLIAGDVQRWVTPAILHSYVGRGGRVDAASGACHVWLTLPASGATVDFDAWEEPVRYDATARPHGPWTAPRPDFYWVAPGERAPGLHAVHPDRDATAFVEARLAGRSARQFIATALGEALQRLGDRAA</sequence>
<dbReference type="Proteomes" id="UP000289411">
    <property type="component" value="Unassembled WGS sequence"/>
</dbReference>
<dbReference type="AlphaFoldDB" id="A0A4V1RIG1"/>
<keyword evidence="2" id="KW-1185">Reference proteome</keyword>
<reference evidence="1 2" key="2">
    <citation type="submission" date="2019-02" db="EMBL/GenBank/DDBJ databases">
        <title>'Lichenibacterium ramalinii' gen. nov. sp. nov., 'Lichenibacterium minor' gen. nov. sp. nov.</title>
        <authorList>
            <person name="Pankratov T."/>
        </authorList>
    </citation>
    <scope>NUCLEOTIDE SEQUENCE [LARGE SCALE GENOMIC DNA]</scope>
    <source>
        <strain evidence="1 2">RmlP001</strain>
    </source>
</reference>
<proteinExistence type="predicted"/>
<comment type="caution">
    <text evidence="1">The sequence shown here is derived from an EMBL/GenBank/DDBJ whole genome shotgun (WGS) entry which is preliminary data.</text>
</comment>
<reference evidence="1 2" key="1">
    <citation type="submission" date="2018-09" db="EMBL/GenBank/DDBJ databases">
        <authorList>
            <person name="Grouzdev D.S."/>
            <person name="Krutkina M.S."/>
        </authorList>
    </citation>
    <scope>NUCLEOTIDE SEQUENCE [LARGE SCALE GENOMIC DNA]</scope>
    <source>
        <strain evidence="1 2">RmlP001</strain>
    </source>
</reference>
<evidence type="ECO:0000313" key="2">
    <source>
        <dbReference type="Proteomes" id="UP000289411"/>
    </source>
</evidence>
<protein>
    <submittedName>
        <fullName evidence="1">Uncharacterized protein</fullName>
    </submittedName>
</protein>
<organism evidence="1 2">
    <name type="scientific">Lichenibacterium ramalinae</name>
    <dbReference type="NCBI Taxonomy" id="2316527"/>
    <lineage>
        <taxon>Bacteria</taxon>
        <taxon>Pseudomonadati</taxon>
        <taxon>Pseudomonadota</taxon>
        <taxon>Alphaproteobacteria</taxon>
        <taxon>Hyphomicrobiales</taxon>
        <taxon>Lichenihabitantaceae</taxon>
        <taxon>Lichenibacterium</taxon>
    </lineage>
</organism>
<gene>
    <name evidence="1" type="ORF">D3272_16260</name>
</gene>